<evidence type="ECO:0000256" key="3">
    <source>
        <dbReference type="ARBA" id="ARBA00022691"/>
    </source>
</evidence>
<name>A0A418VFQ0_9DEIO</name>
<keyword evidence="1 5" id="KW-0489">Methyltransferase</keyword>
<dbReference type="InterPro" id="IPR018117">
    <property type="entry name" value="C5_DNA_meth_AS"/>
</dbReference>
<evidence type="ECO:0000256" key="4">
    <source>
        <dbReference type="ARBA" id="ARBA00022747"/>
    </source>
</evidence>
<dbReference type="SUPFAM" id="SSF53335">
    <property type="entry name" value="S-adenosyl-L-methionine-dependent methyltransferases"/>
    <property type="match status" value="1"/>
</dbReference>
<comment type="catalytic activity">
    <reaction evidence="7">
        <text>a 2'-deoxycytidine in DNA + S-adenosyl-L-methionine = a 5-methyl-2'-deoxycytidine in DNA + S-adenosyl-L-homocysteine + H(+)</text>
        <dbReference type="Rhea" id="RHEA:13681"/>
        <dbReference type="Rhea" id="RHEA-COMP:11369"/>
        <dbReference type="Rhea" id="RHEA-COMP:11370"/>
        <dbReference type="ChEBI" id="CHEBI:15378"/>
        <dbReference type="ChEBI" id="CHEBI:57856"/>
        <dbReference type="ChEBI" id="CHEBI:59789"/>
        <dbReference type="ChEBI" id="CHEBI:85452"/>
        <dbReference type="ChEBI" id="CHEBI:85454"/>
        <dbReference type="EC" id="2.1.1.37"/>
    </reaction>
</comment>
<reference evidence="8 9" key="1">
    <citation type="submission" date="2018-09" db="EMBL/GenBank/DDBJ databases">
        <authorList>
            <person name="Zhu H."/>
        </authorList>
    </citation>
    <scope>NUCLEOTIDE SEQUENCE [LARGE SCALE GENOMIC DNA]</scope>
    <source>
        <strain evidence="8 9">K2S05-167</strain>
    </source>
</reference>
<dbReference type="Pfam" id="PF00145">
    <property type="entry name" value="DNA_methylase"/>
    <property type="match status" value="1"/>
</dbReference>
<dbReference type="InterPro" id="IPR001525">
    <property type="entry name" value="C5_MeTfrase"/>
</dbReference>
<dbReference type="GO" id="GO:0044027">
    <property type="term" value="P:negative regulation of gene expression via chromosomal CpG island methylation"/>
    <property type="evidence" value="ECO:0007669"/>
    <property type="project" value="TreeGrafter"/>
</dbReference>
<dbReference type="AlphaFoldDB" id="A0A418VFQ0"/>
<evidence type="ECO:0000256" key="5">
    <source>
        <dbReference type="PROSITE-ProRule" id="PRU01016"/>
    </source>
</evidence>
<dbReference type="Gene3D" id="3.40.50.150">
    <property type="entry name" value="Vaccinia Virus protein VP39"/>
    <property type="match status" value="1"/>
</dbReference>
<accession>A0A418VFQ0</accession>
<dbReference type="RefSeq" id="WP_119760926.1">
    <property type="nucleotide sequence ID" value="NZ_QYUJ01000008.1"/>
</dbReference>
<dbReference type="PROSITE" id="PS00094">
    <property type="entry name" value="C5_MTASE_1"/>
    <property type="match status" value="1"/>
</dbReference>
<dbReference type="InterPro" id="IPR050390">
    <property type="entry name" value="C5-Methyltransferase"/>
</dbReference>
<feature type="active site" evidence="5">
    <location>
        <position position="116"/>
    </location>
</feature>
<dbReference type="Gene3D" id="3.90.120.10">
    <property type="entry name" value="DNA Methylase, subunit A, domain 2"/>
    <property type="match status" value="1"/>
</dbReference>
<evidence type="ECO:0000256" key="7">
    <source>
        <dbReference type="RuleBase" id="RU000417"/>
    </source>
</evidence>
<organism evidence="8 9">
    <name type="scientific">Deinococcus cavernae</name>
    <dbReference type="NCBI Taxonomy" id="2320857"/>
    <lineage>
        <taxon>Bacteria</taxon>
        <taxon>Thermotogati</taxon>
        <taxon>Deinococcota</taxon>
        <taxon>Deinococci</taxon>
        <taxon>Deinococcales</taxon>
        <taxon>Deinococcaceae</taxon>
        <taxon>Deinococcus</taxon>
    </lineage>
</organism>
<dbReference type="Proteomes" id="UP000286287">
    <property type="component" value="Unassembled WGS sequence"/>
</dbReference>
<keyword evidence="3 5" id="KW-0949">S-adenosyl-L-methionine</keyword>
<proteinExistence type="inferred from homology"/>
<dbReference type="GO" id="GO:0003677">
    <property type="term" value="F:DNA binding"/>
    <property type="evidence" value="ECO:0007669"/>
    <property type="project" value="TreeGrafter"/>
</dbReference>
<keyword evidence="9" id="KW-1185">Reference proteome</keyword>
<keyword evidence="4" id="KW-0680">Restriction system</keyword>
<keyword evidence="2 5" id="KW-0808">Transferase</keyword>
<evidence type="ECO:0000313" key="8">
    <source>
        <dbReference type="EMBL" id="RJF74939.1"/>
    </source>
</evidence>
<protein>
    <recommendedName>
        <fullName evidence="7">Cytosine-specific methyltransferase</fullName>
        <ecNumber evidence="7">2.1.1.37</ecNumber>
    </recommendedName>
</protein>
<comment type="similarity">
    <text evidence="5 6">Belongs to the class I-like SAM-binding methyltransferase superfamily. C5-methyltransferase family.</text>
</comment>
<evidence type="ECO:0000256" key="2">
    <source>
        <dbReference type="ARBA" id="ARBA00022679"/>
    </source>
</evidence>
<evidence type="ECO:0000313" key="9">
    <source>
        <dbReference type="Proteomes" id="UP000286287"/>
    </source>
</evidence>
<evidence type="ECO:0000256" key="1">
    <source>
        <dbReference type="ARBA" id="ARBA00022603"/>
    </source>
</evidence>
<dbReference type="InterPro" id="IPR029063">
    <property type="entry name" value="SAM-dependent_MTases_sf"/>
</dbReference>
<dbReference type="PROSITE" id="PS51679">
    <property type="entry name" value="SAM_MT_C5"/>
    <property type="match status" value="1"/>
</dbReference>
<dbReference type="EMBL" id="QYUJ01000008">
    <property type="protein sequence ID" value="RJF74939.1"/>
    <property type="molecule type" value="Genomic_DNA"/>
</dbReference>
<dbReference type="PANTHER" id="PTHR10629">
    <property type="entry name" value="CYTOSINE-SPECIFIC METHYLTRANSFERASE"/>
    <property type="match status" value="1"/>
</dbReference>
<comment type="caution">
    <text evidence="8">The sequence shown here is derived from an EMBL/GenBank/DDBJ whole genome shotgun (WGS) entry which is preliminary data.</text>
</comment>
<evidence type="ECO:0000256" key="6">
    <source>
        <dbReference type="RuleBase" id="RU000416"/>
    </source>
</evidence>
<dbReference type="PANTHER" id="PTHR10629:SF52">
    <property type="entry name" value="DNA (CYTOSINE-5)-METHYLTRANSFERASE 1"/>
    <property type="match status" value="1"/>
</dbReference>
<dbReference type="GO" id="GO:0032259">
    <property type="term" value="P:methylation"/>
    <property type="evidence" value="ECO:0007669"/>
    <property type="project" value="UniProtKB-KW"/>
</dbReference>
<dbReference type="GO" id="GO:0009307">
    <property type="term" value="P:DNA restriction-modification system"/>
    <property type="evidence" value="ECO:0007669"/>
    <property type="project" value="UniProtKB-KW"/>
</dbReference>
<dbReference type="NCBIfam" id="TIGR00675">
    <property type="entry name" value="dcm"/>
    <property type="match status" value="1"/>
</dbReference>
<dbReference type="EC" id="2.1.1.37" evidence="7"/>
<gene>
    <name evidence="8" type="ORF">D3875_02790</name>
</gene>
<dbReference type="GO" id="GO:0003886">
    <property type="term" value="F:DNA (cytosine-5-)-methyltransferase activity"/>
    <property type="evidence" value="ECO:0007669"/>
    <property type="project" value="UniProtKB-EC"/>
</dbReference>
<dbReference type="OrthoDB" id="9813719at2"/>
<dbReference type="PRINTS" id="PR00105">
    <property type="entry name" value="C5METTRFRASE"/>
</dbReference>
<sequence>MTGPRSATLPYLRRTTYPADLAHAAQEAHAPRAPDAPTCVSVFAGRGGSSTGYHMAGFRELLAVEWDAHAAATLRLNYPGLDVYHGDIAALSVSETLERTGLQPGELDLFDGSPPCQGFSMMGRRQLDDPRNQLFQEFVRLLAGLQPRTFVMENVAAMTRGKMKQVYGEAVAALRAATPGYRTVSGVLSAAAFGVPQARERLIVIGVREDLNLTPTLPVPTCQRPITVREALTGLPDTPDGMTINDVYLPVWTRCAPGQDFGDIHPKGHLFSNRKIHPDRPSPTIVKTVGVDRQGRANGGTYHWRWPRLMTIPEIKRLGSFPDDYQFATTGDPIHDFLNAWAGIGNSVPPLMTRAIARHIRQTILQH</sequence>